<keyword evidence="3" id="KW-1185">Reference proteome</keyword>
<dbReference type="Proteomes" id="UP000307440">
    <property type="component" value="Unassembled WGS sequence"/>
</dbReference>
<dbReference type="EMBL" id="ML210156">
    <property type="protein sequence ID" value="TFK28419.1"/>
    <property type="molecule type" value="Genomic_DNA"/>
</dbReference>
<sequence length="272" mass="29377">MSATTAPLVPSTTQNQVALNQTTLAATMKNTTAKNLKRKLAIADGSELDLTQSIPVTPQVVEAMRQRIIELEDQLMAFVKPPAKRARTSAAAAGSSDSAPVTSTSASATTNKADEKKRKAQVKKFADRLKKECKSAAVKFQGTSKTIKFDEVLEQSEFETIFGGKGNLIQPTPTNKPNSTVTIIHFDAEQAAEFFGNDLKGLKGFTWSRGGAPHFSKSEKLGPCDLSLLTLDVNYSKNGMKCTLKFEVEDPESSGICFGSSRRSFGWYLGGL</sequence>
<gene>
    <name evidence="2" type="ORF">FA15DRAFT_584523</name>
</gene>
<evidence type="ECO:0000313" key="3">
    <source>
        <dbReference type="Proteomes" id="UP000307440"/>
    </source>
</evidence>
<protein>
    <submittedName>
        <fullName evidence="2">Uncharacterized protein</fullName>
    </submittedName>
</protein>
<accession>A0A5C3L5W7</accession>
<feature type="region of interest" description="Disordered" evidence="1">
    <location>
        <begin position="89"/>
        <end position="119"/>
    </location>
</feature>
<evidence type="ECO:0000313" key="2">
    <source>
        <dbReference type="EMBL" id="TFK28419.1"/>
    </source>
</evidence>
<dbReference type="OrthoDB" id="2743634at2759"/>
<dbReference type="AlphaFoldDB" id="A0A5C3L5W7"/>
<organism evidence="2 3">
    <name type="scientific">Coprinopsis marcescibilis</name>
    <name type="common">Agaric fungus</name>
    <name type="synonym">Psathyrella marcescibilis</name>
    <dbReference type="NCBI Taxonomy" id="230819"/>
    <lineage>
        <taxon>Eukaryota</taxon>
        <taxon>Fungi</taxon>
        <taxon>Dikarya</taxon>
        <taxon>Basidiomycota</taxon>
        <taxon>Agaricomycotina</taxon>
        <taxon>Agaricomycetes</taxon>
        <taxon>Agaricomycetidae</taxon>
        <taxon>Agaricales</taxon>
        <taxon>Agaricineae</taxon>
        <taxon>Psathyrellaceae</taxon>
        <taxon>Coprinopsis</taxon>
    </lineage>
</organism>
<proteinExistence type="predicted"/>
<feature type="compositionally biased region" description="Low complexity" evidence="1">
    <location>
        <begin position="89"/>
        <end position="111"/>
    </location>
</feature>
<name>A0A5C3L5W7_COPMA</name>
<reference evidence="2 3" key="1">
    <citation type="journal article" date="2019" name="Nat. Ecol. Evol.">
        <title>Megaphylogeny resolves global patterns of mushroom evolution.</title>
        <authorList>
            <person name="Varga T."/>
            <person name="Krizsan K."/>
            <person name="Foldi C."/>
            <person name="Dima B."/>
            <person name="Sanchez-Garcia M."/>
            <person name="Sanchez-Ramirez S."/>
            <person name="Szollosi G.J."/>
            <person name="Szarkandi J.G."/>
            <person name="Papp V."/>
            <person name="Albert L."/>
            <person name="Andreopoulos W."/>
            <person name="Angelini C."/>
            <person name="Antonin V."/>
            <person name="Barry K.W."/>
            <person name="Bougher N.L."/>
            <person name="Buchanan P."/>
            <person name="Buyck B."/>
            <person name="Bense V."/>
            <person name="Catcheside P."/>
            <person name="Chovatia M."/>
            <person name="Cooper J."/>
            <person name="Damon W."/>
            <person name="Desjardin D."/>
            <person name="Finy P."/>
            <person name="Geml J."/>
            <person name="Haridas S."/>
            <person name="Hughes K."/>
            <person name="Justo A."/>
            <person name="Karasinski D."/>
            <person name="Kautmanova I."/>
            <person name="Kiss B."/>
            <person name="Kocsube S."/>
            <person name="Kotiranta H."/>
            <person name="LaButti K.M."/>
            <person name="Lechner B.E."/>
            <person name="Liimatainen K."/>
            <person name="Lipzen A."/>
            <person name="Lukacs Z."/>
            <person name="Mihaltcheva S."/>
            <person name="Morgado L.N."/>
            <person name="Niskanen T."/>
            <person name="Noordeloos M.E."/>
            <person name="Ohm R.A."/>
            <person name="Ortiz-Santana B."/>
            <person name="Ovrebo C."/>
            <person name="Racz N."/>
            <person name="Riley R."/>
            <person name="Savchenko A."/>
            <person name="Shiryaev A."/>
            <person name="Soop K."/>
            <person name="Spirin V."/>
            <person name="Szebenyi C."/>
            <person name="Tomsovsky M."/>
            <person name="Tulloss R.E."/>
            <person name="Uehling J."/>
            <person name="Grigoriev I.V."/>
            <person name="Vagvolgyi C."/>
            <person name="Papp T."/>
            <person name="Martin F.M."/>
            <person name="Miettinen O."/>
            <person name="Hibbett D.S."/>
            <person name="Nagy L.G."/>
        </authorList>
    </citation>
    <scope>NUCLEOTIDE SEQUENCE [LARGE SCALE GENOMIC DNA]</scope>
    <source>
        <strain evidence="2 3">CBS 121175</strain>
    </source>
</reference>
<evidence type="ECO:0000256" key="1">
    <source>
        <dbReference type="SAM" id="MobiDB-lite"/>
    </source>
</evidence>